<reference evidence="10 11" key="1">
    <citation type="submission" date="2019-12" db="EMBL/GenBank/DDBJ databases">
        <title>Hybrid Genome Assemblies of two High G+C Isolates from Undergraduate Microbiology Courses.</title>
        <authorList>
            <person name="Ne Ville C.J."/>
            <person name="Enright D."/>
            <person name="Hernandez I."/>
            <person name="Dodsworth J."/>
            <person name="Orwin P.M."/>
        </authorList>
    </citation>
    <scope>NUCLEOTIDE SEQUENCE [LARGE SCALE GENOMIC DNA]</scope>
    <source>
        <strain evidence="10 11">CSUSB</strain>
    </source>
</reference>
<evidence type="ECO:0000256" key="3">
    <source>
        <dbReference type="ARBA" id="ARBA00022448"/>
    </source>
</evidence>
<keyword evidence="9" id="KW-0732">Signal</keyword>
<dbReference type="InterPro" id="IPR003423">
    <property type="entry name" value="OMP_efflux"/>
</dbReference>
<comment type="subcellular location">
    <subcellularLocation>
        <location evidence="1">Cell outer membrane</location>
    </subcellularLocation>
</comment>
<comment type="similarity">
    <text evidence="2">Belongs to the outer membrane factor (OMF) (TC 1.B.17) family.</text>
</comment>
<keyword evidence="5" id="KW-0812">Transmembrane</keyword>
<accession>A0A6I6HKT3</accession>
<feature type="compositionally biased region" description="Polar residues" evidence="8">
    <location>
        <begin position="453"/>
        <end position="462"/>
    </location>
</feature>
<evidence type="ECO:0000313" key="10">
    <source>
        <dbReference type="EMBL" id="QGW83531.1"/>
    </source>
</evidence>
<dbReference type="InterPro" id="IPR051906">
    <property type="entry name" value="TolC-like"/>
</dbReference>
<sequence>MPSRPRLLPLSAALASLFATLLALPAQGQTLNELYESARGFDATYQGARAQYEANVARAAQAKAGILPAVGLTAGATRNNLDIDTLTGAGRGASTPRDFTTQNVGINATQPIYRPANWATYEQGKRQAEIAEAVLTAAEQDLIVRVSQAYFDVLASQDSLTLVRAQKVAVAEQLASAKRNFEVGTSTITDTREAQARYDLVIAQEIAAENDLQVKKIVLDQLVGRPGSVPVPLAQPVVLPTAMPANIDAWVAQAEEAHPSIRQARLGLDVAGLEIRKAEAGHKPTLDANLGYNITRNPQGTSTSTVGTRIDAASVGVVFNMPLFAGFATENRIKETLALEDQSRSVLEGTRRSVAQATRAAYLGLVSGAGQVKALEAAEASSQSALDANRLGYQVGVRINIDVLNSQSQLYQTKRDLAQARYNVLLGNLRLRQANGTLTVDDMNAINATLAKNGSASSQPAQPSLGERPQTAPSTVVPVTPPSIPVVPPVPVPPFNPPAPTMPSAPPPPVILNPPAR</sequence>
<evidence type="ECO:0000256" key="1">
    <source>
        <dbReference type="ARBA" id="ARBA00004442"/>
    </source>
</evidence>
<evidence type="ECO:0000313" key="11">
    <source>
        <dbReference type="Proteomes" id="UP000425817"/>
    </source>
</evidence>
<evidence type="ECO:0000256" key="2">
    <source>
        <dbReference type="ARBA" id="ARBA00007613"/>
    </source>
</evidence>
<keyword evidence="4" id="KW-1134">Transmembrane beta strand</keyword>
<dbReference type="RefSeq" id="WP_157614928.1">
    <property type="nucleotide sequence ID" value="NZ_CP046622.1"/>
</dbReference>
<evidence type="ECO:0000256" key="4">
    <source>
        <dbReference type="ARBA" id="ARBA00022452"/>
    </source>
</evidence>
<dbReference type="NCBIfam" id="TIGR01844">
    <property type="entry name" value="type_I_sec_TolC"/>
    <property type="match status" value="1"/>
</dbReference>
<dbReference type="GO" id="GO:0015562">
    <property type="term" value="F:efflux transmembrane transporter activity"/>
    <property type="evidence" value="ECO:0007669"/>
    <property type="project" value="InterPro"/>
</dbReference>
<dbReference type="GO" id="GO:1990281">
    <property type="term" value="C:efflux pump complex"/>
    <property type="evidence" value="ECO:0007669"/>
    <property type="project" value="TreeGrafter"/>
</dbReference>
<evidence type="ECO:0000256" key="7">
    <source>
        <dbReference type="ARBA" id="ARBA00023237"/>
    </source>
</evidence>
<feature type="compositionally biased region" description="Low complexity" evidence="8">
    <location>
        <begin position="469"/>
        <end position="478"/>
    </location>
</feature>
<feature type="chain" id="PRO_5026205310" evidence="9">
    <location>
        <begin position="29"/>
        <end position="517"/>
    </location>
</feature>
<evidence type="ECO:0000256" key="9">
    <source>
        <dbReference type="SAM" id="SignalP"/>
    </source>
</evidence>
<dbReference type="GO" id="GO:0015288">
    <property type="term" value="F:porin activity"/>
    <property type="evidence" value="ECO:0007669"/>
    <property type="project" value="TreeGrafter"/>
</dbReference>
<feature type="signal peptide" evidence="9">
    <location>
        <begin position="1"/>
        <end position="28"/>
    </location>
</feature>
<dbReference type="Pfam" id="PF02321">
    <property type="entry name" value="OEP"/>
    <property type="match status" value="2"/>
</dbReference>
<dbReference type="Proteomes" id="UP000425817">
    <property type="component" value="Chromosome"/>
</dbReference>
<feature type="compositionally biased region" description="Pro residues" evidence="8">
    <location>
        <begin position="479"/>
        <end position="517"/>
    </location>
</feature>
<dbReference type="PANTHER" id="PTHR30026:SF20">
    <property type="entry name" value="OUTER MEMBRANE PROTEIN TOLC"/>
    <property type="match status" value="1"/>
</dbReference>
<feature type="region of interest" description="Disordered" evidence="8">
    <location>
        <begin position="453"/>
        <end position="517"/>
    </location>
</feature>
<proteinExistence type="inferred from homology"/>
<dbReference type="SUPFAM" id="SSF56954">
    <property type="entry name" value="Outer membrane efflux proteins (OEP)"/>
    <property type="match status" value="1"/>
</dbReference>
<keyword evidence="3" id="KW-0813">Transport</keyword>
<gene>
    <name evidence="10" type="ORF">GOQ09_18930</name>
</gene>
<keyword evidence="6" id="KW-0472">Membrane</keyword>
<name>A0A6I6HKT3_VARPD</name>
<dbReference type="InterPro" id="IPR010130">
    <property type="entry name" value="T1SS_OMP_TolC"/>
</dbReference>
<dbReference type="AlphaFoldDB" id="A0A6I6HKT3"/>
<evidence type="ECO:0000256" key="6">
    <source>
        <dbReference type="ARBA" id="ARBA00023136"/>
    </source>
</evidence>
<dbReference type="EMBL" id="CP046622">
    <property type="protein sequence ID" value="QGW83531.1"/>
    <property type="molecule type" value="Genomic_DNA"/>
</dbReference>
<dbReference type="Gene3D" id="1.20.1600.10">
    <property type="entry name" value="Outer membrane efflux proteins (OEP)"/>
    <property type="match status" value="1"/>
</dbReference>
<protein>
    <submittedName>
        <fullName evidence="10">TolC family outer membrane protein</fullName>
    </submittedName>
</protein>
<evidence type="ECO:0000256" key="8">
    <source>
        <dbReference type="SAM" id="MobiDB-lite"/>
    </source>
</evidence>
<keyword evidence="7" id="KW-0998">Cell outer membrane</keyword>
<organism evidence="10 11">
    <name type="scientific">Variovorax paradoxus</name>
    <dbReference type="NCBI Taxonomy" id="34073"/>
    <lineage>
        <taxon>Bacteria</taxon>
        <taxon>Pseudomonadati</taxon>
        <taxon>Pseudomonadota</taxon>
        <taxon>Betaproteobacteria</taxon>
        <taxon>Burkholderiales</taxon>
        <taxon>Comamonadaceae</taxon>
        <taxon>Variovorax</taxon>
    </lineage>
</organism>
<evidence type="ECO:0000256" key="5">
    <source>
        <dbReference type="ARBA" id="ARBA00022692"/>
    </source>
</evidence>
<dbReference type="OrthoDB" id="9813458at2"/>
<dbReference type="GO" id="GO:0009279">
    <property type="term" value="C:cell outer membrane"/>
    <property type="evidence" value="ECO:0007669"/>
    <property type="project" value="UniProtKB-SubCell"/>
</dbReference>
<dbReference type="PANTHER" id="PTHR30026">
    <property type="entry name" value="OUTER MEMBRANE PROTEIN TOLC"/>
    <property type="match status" value="1"/>
</dbReference>